<reference evidence="1" key="1">
    <citation type="submission" date="2022-02" db="EMBL/GenBank/DDBJ databases">
        <title>Plant Genome Project.</title>
        <authorList>
            <person name="Zhang R.-G."/>
        </authorList>
    </citation>
    <scope>NUCLEOTIDE SEQUENCE</scope>
    <source>
        <strain evidence="1">AT1</strain>
    </source>
</reference>
<protein>
    <submittedName>
        <fullName evidence="1">Uncharacterized protein</fullName>
    </submittedName>
</protein>
<evidence type="ECO:0000313" key="1">
    <source>
        <dbReference type="EMBL" id="KAI8564436.1"/>
    </source>
</evidence>
<dbReference type="Proteomes" id="UP001062846">
    <property type="component" value="Chromosome 3"/>
</dbReference>
<proteinExistence type="predicted"/>
<organism evidence="1 2">
    <name type="scientific">Rhododendron molle</name>
    <name type="common">Chinese azalea</name>
    <name type="synonym">Azalea mollis</name>
    <dbReference type="NCBI Taxonomy" id="49168"/>
    <lineage>
        <taxon>Eukaryota</taxon>
        <taxon>Viridiplantae</taxon>
        <taxon>Streptophyta</taxon>
        <taxon>Embryophyta</taxon>
        <taxon>Tracheophyta</taxon>
        <taxon>Spermatophyta</taxon>
        <taxon>Magnoliopsida</taxon>
        <taxon>eudicotyledons</taxon>
        <taxon>Gunneridae</taxon>
        <taxon>Pentapetalae</taxon>
        <taxon>asterids</taxon>
        <taxon>Ericales</taxon>
        <taxon>Ericaceae</taxon>
        <taxon>Ericoideae</taxon>
        <taxon>Rhodoreae</taxon>
        <taxon>Rhododendron</taxon>
    </lineage>
</organism>
<gene>
    <name evidence="1" type="ORF">RHMOL_Rhmol03G0181300</name>
</gene>
<comment type="caution">
    <text evidence="1">The sequence shown here is derived from an EMBL/GenBank/DDBJ whole genome shotgun (WGS) entry which is preliminary data.</text>
</comment>
<dbReference type="EMBL" id="CM046390">
    <property type="protein sequence ID" value="KAI8564436.1"/>
    <property type="molecule type" value="Genomic_DNA"/>
</dbReference>
<accession>A0ACC0PH14</accession>
<name>A0ACC0PH14_RHOML</name>
<sequence length="148" mass="17036">MKSLHKKEQLGGLSPIGYILKELQEKKYIYDHLINEHTNEITDILWVHPRSLELSSNEYQIPLMEVVGITSTMKTYSLMFAYLNNDTKERLIWALDTLKRWMVEKRGSVAISGCFCNAPIFGNKIGGIKYKFSKFIKPNSKSKTDNSS</sequence>
<evidence type="ECO:0000313" key="2">
    <source>
        <dbReference type="Proteomes" id="UP001062846"/>
    </source>
</evidence>
<keyword evidence="2" id="KW-1185">Reference proteome</keyword>